<proteinExistence type="predicted"/>
<organism evidence="2 3">
    <name type="scientific">Streptomyces showdoensis</name>
    <dbReference type="NCBI Taxonomy" id="68268"/>
    <lineage>
        <taxon>Bacteria</taxon>
        <taxon>Bacillati</taxon>
        <taxon>Actinomycetota</taxon>
        <taxon>Actinomycetes</taxon>
        <taxon>Kitasatosporales</taxon>
        <taxon>Streptomycetaceae</taxon>
        <taxon>Streptomyces</taxon>
    </lineage>
</organism>
<evidence type="ECO:0000313" key="3">
    <source>
        <dbReference type="Proteomes" id="UP000265325"/>
    </source>
</evidence>
<gene>
    <name evidence="2" type="ORF">VO63_20405</name>
</gene>
<reference evidence="2 3" key="1">
    <citation type="submission" date="2015-05" db="EMBL/GenBank/DDBJ databases">
        <title>Draft Genome assembly of Streptomyces showdoensis.</title>
        <authorList>
            <person name="Thapa K.K."/>
            <person name="Metsa-Ketela M."/>
        </authorList>
    </citation>
    <scope>NUCLEOTIDE SEQUENCE [LARGE SCALE GENOMIC DNA]</scope>
    <source>
        <strain evidence="2 3">ATCC 15227</strain>
    </source>
</reference>
<dbReference type="AlphaFoldDB" id="A0A2P2GKV5"/>
<feature type="compositionally biased region" description="Pro residues" evidence="1">
    <location>
        <begin position="19"/>
        <end position="38"/>
    </location>
</feature>
<evidence type="ECO:0000256" key="1">
    <source>
        <dbReference type="SAM" id="MobiDB-lite"/>
    </source>
</evidence>
<sequence length="64" mass="6711">MPRQLRGPRRSARAGQPPHGGPPSPCPGPGRYPPPPGSPGRTRAPDSRGTPRARPPAAHAVRPR</sequence>
<feature type="compositionally biased region" description="Low complexity" evidence="1">
    <location>
        <begin position="55"/>
        <end position="64"/>
    </location>
</feature>
<accession>A0A2P2GKV5</accession>
<dbReference type="EMBL" id="LAQS01000030">
    <property type="protein sequence ID" value="KKZ72136.1"/>
    <property type="molecule type" value="Genomic_DNA"/>
</dbReference>
<comment type="caution">
    <text evidence="2">The sequence shown here is derived from an EMBL/GenBank/DDBJ whole genome shotgun (WGS) entry which is preliminary data.</text>
</comment>
<protein>
    <submittedName>
        <fullName evidence="2">Uncharacterized protein</fullName>
    </submittedName>
</protein>
<dbReference type="Proteomes" id="UP000265325">
    <property type="component" value="Unassembled WGS sequence"/>
</dbReference>
<keyword evidence="3" id="KW-1185">Reference proteome</keyword>
<feature type="compositionally biased region" description="Basic residues" evidence="1">
    <location>
        <begin position="1"/>
        <end position="12"/>
    </location>
</feature>
<name>A0A2P2GKV5_STREW</name>
<feature type="region of interest" description="Disordered" evidence="1">
    <location>
        <begin position="1"/>
        <end position="64"/>
    </location>
</feature>
<evidence type="ECO:0000313" key="2">
    <source>
        <dbReference type="EMBL" id="KKZ72136.1"/>
    </source>
</evidence>